<reference evidence="3" key="1">
    <citation type="submission" date="2018-06" db="EMBL/GenBank/DDBJ databases">
        <authorList>
            <person name="Zhirakovskaya E."/>
        </authorList>
    </citation>
    <scope>NUCLEOTIDE SEQUENCE</scope>
</reference>
<dbReference type="InterPro" id="IPR019734">
    <property type="entry name" value="TPR_rpt"/>
</dbReference>
<accession>A0A3B0ZSG7</accession>
<keyword evidence="1" id="KW-0677">Repeat</keyword>
<dbReference type="SMART" id="SM00028">
    <property type="entry name" value="TPR"/>
    <property type="match status" value="3"/>
</dbReference>
<dbReference type="InterPro" id="IPR011990">
    <property type="entry name" value="TPR-like_helical_dom_sf"/>
</dbReference>
<dbReference type="PANTHER" id="PTHR44943">
    <property type="entry name" value="CELLULOSE SYNTHASE OPERON PROTEIN C"/>
    <property type="match status" value="1"/>
</dbReference>
<evidence type="ECO:0000256" key="1">
    <source>
        <dbReference type="ARBA" id="ARBA00022737"/>
    </source>
</evidence>
<dbReference type="Gene3D" id="1.25.40.10">
    <property type="entry name" value="Tetratricopeptide repeat domain"/>
    <property type="match status" value="1"/>
</dbReference>
<dbReference type="Pfam" id="PF13432">
    <property type="entry name" value="TPR_16"/>
    <property type="match status" value="1"/>
</dbReference>
<dbReference type="Pfam" id="PF13414">
    <property type="entry name" value="TPR_11"/>
    <property type="match status" value="1"/>
</dbReference>
<dbReference type="PANTHER" id="PTHR44943:SF8">
    <property type="entry name" value="TPR REPEAT-CONTAINING PROTEIN MJ0263"/>
    <property type="match status" value="1"/>
</dbReference>
<dbReference type="SUPFAM" id="SSF48452">
    <property type="entry name" value="TPR-like"/>
    <property type="match status" value="1"/>
</dbReference>
<dbReference type="InterPro" id="IPR051685">
    <property type="entry name" value="Ycf3/AcsC/BcsC/TPR_MFPF"/>
</dbReference>
<name>A0A3B0ZSG7_9ZZZZ</name>
<dbReference type="PROSITE" id="PS50005">
    <property type="entry name" value="TPR"/>
    <property type="match status" value="2"/>
</dbReference>
<organism evidence="3">
    <name type="scientific">hydrothermal vent metagenome</name>
    <dbReference type="NCBI Taxonomy" id="652676"/>
    <lineage>
        <taxon>unclassified sequences</taxon>
        <taxon>metagenomes</taxon>
        <taxon>ecological metagenomes</taxon>
    </lineage>
</organism>
<evidence type="ECO:0000313" key="3">
    <source>
        <dbReference type="EMBL" id="VAW92170.1"/>
    </source>
</evidence>
<proteinExistence type="predicted"/>
<protein>
    <submittedName>
        <fullName evidence="3">Uncharacterized protein</fullName>
    </submittedName>
</protein>
<evidence type="ECO:0000256" key="2">
    <source>
        <dbReference type="ARBA" id="ARBA00022803"/>
    </source>
</evidence>
<sequence length="213" mass="23992">MSMPSINNTIMPLRNILFALVNTVLLTACLATTSEKQSAAPVAPQAQAAYQRAVIAMKAGQSKRAFRLFNSISKKYPGFAGPQLNIGLMHLRKNRLKKAEVAFKRAIHINRDNAVGHNLLGVVYRHSGKFIEAKEAYQKALSKNSKYANAHLNLGILYDLYMDDLKRALHHYEQYQKFSKIADTKVAKWILDLKRRAKTAQTTSHQKQKGKRG</sequence>
<gene>
    <name evidence="3" type="ORF">MNBD_GAMMA23-226</name>
</gene>
<keyword evidence="2" id="KW-0802">TPR repeat</keyword>
<dbReference type="EMBL" id="UOFT01000023">
    <property type="protein sequence ID" value="VAW92170.1"/>
    <property type="molecule type" value="Genomic_DNA"/>
</dbReference>
<dbReference type="AlphaFoldDB" id="A0A3B0ZSG7"/>